<accession>A0A6H2A0I3</accession>
<proteinExistence type="predicted"/>
<organism evidence="1">
    <name type="scientific">viral metagenome</name>
    <dbReference type="NCBI Taxonomy" id="1070528"/>
    <lineage>
        <taxon>unclassified sequences</taxon>
        <taxon>metagenomes</taxon>
        <taxon>organismal metagenomes</taxon>
    </lineage>
</organism>
<protein>
    <submittedName>
        <fullName evidence="1">Uncharacterized protein</fullName>
    </submittedName>
</protein>
<reference evidence="1" key="1">
    <citation type="submission" date="2020-03" db="EMBL/GenBank/DDBJ databases">
        <title>The deep terrestrial virosphere.</title>
        <authorList>
            <person name="Holmfeldt K."/>
            <person name="Nilsson E."/>
            <person name="Simone D."/>
            <person name="Lopez-Fernandez M."/>
            <person name="Wu X."/>
            <person name="de Brujin I."/>
            <person name="Lundin D."/>
            <person name="Andersson A."/>
            <person name="Bertilsson S."/>
            <person name="Dopson M."/>
        </authorList>
    </citation>
    <scope>NUCLEOTIDE SEQUENCE</scope>
    <source>
        <strain evidence="1">TM448A03128</strain>
    </source>
</reference>
<gene>
    <name evidence="1" type="ORF">TM448A03128_0004</name>
</gene>
<name>A0A6H2A0I3_9ZZZZ</name>
<evidence type="ECO:0000313" key="1">
    <source>
        <dbReference type="EMBL" id="QJA52970.1"/>
    </source>
</evidence>
<dbReference type="EMBL" id="MT144383">
    <property type="protein sequence ID" value="QJA52970.1"/>
    <property type="molecule type" value="Genomic_DNA"/>
</dbReference>
<dbReference type="AlphaFoldDB" id="A0A6H2A0I3"/>
<sequence length="105" mass="12342">MNKEEMENVIRLLTEVQECNDRRTAFLKGILFGLGFIDFPEPNWKIIKKMIKEGEDRIGWLCIEKDNFDIHRKLKKDQIELIRNLLEREPIKSSSVPEGENQKGG</sequence>